<proteinExistence type="inferred from homology"/>
<keyword evidence="2" id="KW-0285">Flavoprotein</keyword>
<dbReference type="GO" id="GO:0004497">
    <property type="term" value="F:monooxygenase activity"/>
    <property type="evidence" value="ECO:0007669"/>
    <property type="project" value="UniProtKB-KW"/>
</dbReference>
<evidence type="ECO:0000256" key="4">
    <source>
        <dbReference type="ARBA" id="ARBA00023002"/>
    </source>
</evidence>
<accession>A0AAV9MT65</accession>
<dbReference type="AlphaFoldDB" id="A0AAV9MT65"/>
<evidence type="ECO:0000256" key="2">
    <source>
        <dbReference type="ARBA" id="ARBA00022630"/>
    </source>
</evidence>
<comment type="caution">
    <text evidence="7">The sequence shown here is derived from an EMBL/GenBank/DDBJ whole genome shotgun (WGS) entry which is preliminary data.</text>
</comment>
<gene>
    <name evidence="7" type="ORF">LTR84_010567</name>
</gene>
<dbReference type="RefSeq" id="XP_064700329.1">
    <property type="nucleotide sequence ID" value="XM_064854103.1"/>
</dbReference>
<dbReference type="SUPFAM" id="SSF51905">
    <property type="entry name" value="FAD/NAD(P)-binding domain"/>
    <property type="match status" value="1"/>
</dbReference>
<name>A0AAV9MT65_9EURO</name>
<keyword evidence="8" id="KW-1185">Reference proteome</keyword>
<evidence type="ECO:0000313" key="8">
    <source>
        <dbReference type="Proteomes" id="UP001358417"/>
    </source>
</evidence>
<protein>
    <recommendedName>
        <fullName evidence="6">FAD-binding domain-containing protein</fullName>
    </recommendedName>
</protein>
<dbReference type="PANTHER" id="PTHR13789">
    <property type="entry name" value="MONOOXYGENASE"/>
    <property type="match status" value="1"/>
</dbReference>
<dbReference type="GO" id="GO:0071949">
    <property type="term" value="F:FAD binding"/>
    <property type="evidence" value="ECO:0007669"/>
    <property type="project" value="InterPro"/>
</dbReference>
<evidence type="ECO:0000256" key="3">
    <source>
        <dbReference type="ARBA" id="ARBA00022827"/>
    </source>
</evidence>
<dbReference type="Gene3D" id="3.50.50.60">
    <property type="entry name" value="FAD/NAD(P)-binding domain"/>
    <property type="match status" value="1"/>
</dbReference>
<evidence type="ECO:0000313" key="7">
    <source>
        <dbReference type="EMBL" id="KAK5044675.1"/>
    </source>
</evidence>
<dbReference type="InterPro" id="IPR002938">
    <property type="entry name" value="FAD-bd"/>
</dbReference>
<comment type="similarity">
    <text evidence="1">Belongs to the paxM FAD-dependent monooxygenase family.</text>
</comment>
<evidence type="ECO:0000256" key="1">
    <source>
        <dbReference type="ARBA" id="ARBA00007992"/>
    </source>
</evidence>
<keyword evidence="4" id="KW-0560">Oxidoreductase</keyword>
<dbReference type="Proteomes" id="UP001358417">
    <property type="component" value="Unassembled WGS sequence"/>
</dbReference>
<dbReference type="EMBL" id="JAVRRD010000045">
    <property type="protein sequence ID" value="KAK5044675.1"/>
    <property type="molecule type" value="Genomic_DNA"/>
</dbReference>
<dbReference type="PANTHER" id="PTHR13789:SF314">
    <property type="entry name" value="FAD-BINDING DOMAIN-CONTAINING PROTEIN"/>
    <property type="match status" value="1"/>
</dbReference>
<organism evidence="7 8">
    <name type="scientific">Exophiala bonariae</name>
    <dbReference type="NCBI Taxonomy" id="1690606"/>
    <lineage>
        <taxon>Eukaryota</taxon>
        <taxon>Fungi</taxon>
        <taxon>Dikarya</taxon>
        <taxon>Ascomycota</taxon>
        <taxon>Pezizomycotina</taxon>
        <taxon>Eurotiomycetes</taxon>
        <taxon>Chaetothyriomycetidae</taxon>
        <taxon>Chaetothyriales</taxon>
        <taxon>Herpotrichiellaceae</taxon>
        <taxon>Exophiala</taxon>
    </lineage>
</organism>
<keyword evidence="3" id="KW-0274">FAD</keyword>
<reference evidence="7 8" key="1">
    <citation type="submission" date="2023-08" db="EMBL/GenBank/DDBJ databases">
        <title>Black Yeasts Isolated from many extreme environments.</title>
        <authorList>
            <person name="Coleine C."/>
            <person name="Stajich J.E."/>
            <person name="Selbmann L."/>
        </authorList>
    </citation>
    <scope>NUCLEOTIDE SEQUENCE [LARGE SCALE GENOMIC DNA]</scope>
    <source>
        <strain evidence="7 8">CCFEE 5792</strain>
    </source>
</reference>
<dbReference type="PRINTS" id="PR00420">
    <property type="entry name" value="RNGMNOXGNASE"/>
</dbReference>
<keyword evidence="5" id="KW-0503">Monooxygenase</keyword>
<sequence length="137" mass="15386">MLNDREAGTQFKVWDMQDLDAIPFWNKGRAILIGDAAHAMTPMQGQGGNMAIEDAKAFTLFGPEVTANEVPDILSKIDSIRRPRTKVVLESTRQTMPNTKMADRVERMDFINSYNGIRRALDELETANRLEVAASKM</sequence>
<dbReference type="InterPro" id="IPR050493">
    <property type="entry name" value="FAD-dep_Monooxygenase_BioMet"/>
</dbReference>
<evidence type="ECO:0000259" key="6">
    <source>
        <dbReference type="Pfam" id="PF01494"/>
    </source>
</evidence>
<evidence type="ECO:0000256" key="5">
    <source>
        <dbReference type="ARBA" id="ARBA00023033"/>
    </source>
</evidence>
<dbReference type="GeneID" id="89978724"/>
<feature type="domain" description="FAD-binding" evidence="6">
    <location>
        <begin position="10"/>
        <end position="86"/>
    </location>
</feature>
<dbReference type="Pfam" id="PF01494">
    <property type="entry name" value="FAD_binding_3"/>
    <property type="match status" value="1"/>
</dbReference>
<dbReference type="InterPro" id="IPR036188">
    <property type="entry name" value="FAD/NAD-bd_sf"/>
</dbReference>